<dbReference type="PANTHER" id="PTHR37017:SF8">
    <property type="entry name" value="AB HYDROLASE-1 DOMAIN-CONTAINING PROTEIN"/>
    <property type="match status" value="1"/>
</dbReference>
<organism evidence="2 3">
    <name type="scientific">Paraphoma chrysanthemicola</name>
    <dbReference type="NCBI Taxonomy" id="798071"/>
    <lineage>
        <taxon>Eukaryota</taxon>
        <taxon>Fungi</taxon>
        <taxon>Dikarya</taxon>
        <taxon>Ascomycota</taxon>
        <taxon>Pezizomycotina</taxon>
        <taxon>Dothideomycetes</taxon>
        <taxon>Pleosporomycetidae</taxon>
        <taxon>Pleosporales</taxon>
        <taxon>Pleosporineae</taxon>
        <taxon>Phaeosphaeriaceae</taxon>
        <taxon>Paraphoma</taxon>
    </lineage>
</organism>
<dbReference type="EMBL" id="JAGMVJ010000007">
    <property type="protein sequence ID" value="KAH7088923.1"/>
    <property type="molecule type" value="Genomic_DNA"/>
</dbReference>
<keyword evidence="2" id="KW-0378">Hydrolase</keyword>
<dbReference type="InterPro" id="IPR029058">
    <property type="entry name" value="AB_hydrolase_fold"/>
</dbReference>
<dbReference type="SUPFAM" id="SSF53474">
    <property type="entry name" value="alpha/beta-Hydrolases"/>
    <property type="match status" value="1"/>
</dbReference>
<dbReference type="OrthoDB" id="1263307at2759"/>
<evidence type="ECO:0000259" key="1">
    <source>
        <dbReference type="Pfam" id="PF12697"/>
    </source>
</evidence>
<gene>
    <name evidence="2" type="ORF">FB567DRAFT_619758</name>
</gene>
<evidence type="ECO:0000313" key="3">
    <source>
        <dbReference type="Proteomes" id="UP000813461"/>
    </source>
</evidence>
<dbReference type="PANTHER" id="PTHR37017">
    <property type="entry name" value="AB HYDROLASE-1 DOMAIN-CONTAINING PROTEIN-RELATED"/>
    <property type="match status" value="1"/>
</dbReference>
<proteinExistence type="predicted"/>
<name>A0A8K0RB77_9PLEO</name>
<feature type="domain" description="AB hydrolase-1" evidence="1">
    <location>
        <begin position="8"/>
        <end position="245"/>
    </location>
</feature>
<dbReference type="Gene3D" id="3.40.50.1820">
    <property type="entry name" value="alpha/beta hydrolase"/>
    <property type="match status" value="1"/>
</dbReference>
<dbReference type="AlphaFoldDB" id="A0A8K0RB77"/>
<sequence>MPNQRPFIVIVPGASQNPSHYGLLSHLLLQAGYPVLSALLPSVGATDQVSIQDDADYIRNRMMLPVLDYEERDVVLVMHSYSSAPGSAAANGLGRAERAAQGKRTAVIGQICVAALIPRGGDGSDLSGTFGGEYPPHIRADLPANLLRCDDRSLLYSGVTEVLKEAVAASGVAQGMTSFVTPLPRASWDSDDFKGRVAFIRAVNDPAIPLAVQQMMLDESGVEWIVKDIESGHSPQVSQPAKLAEMLIALTKTFESL</sequence>
<protein>
    <submittedName>
        <fullName evidence="2">Alpha/beta hydrolase fold-1</fullName>
    </submittedName>
</protein>
<dbReference type="InterPro" id="IPR000073">
    <property type="entry name" value="AB_hydrolase_1"/>
</dbReference>
<evidence type="ECO:0000313" key="2">
    <source>
        <dbReference type="EMBL" id="KAH7088923.1"/>
    </source>
</evidence>
<dbReference type="Proteomes" id="UP000813461">
    <property type="component" value="Unassembled WGS sequence"/>
</dbReference>
<dbReference type="Pfam" id="PF12697">
    <property type="entry name" value="Abhydrolase_6"/>
    <property type="match status" value="1"/>
</dbReference>
<reference evidence="2" key="1">
    <citation type="journal article" date="2021" name="Nat. Commun.">
        <title>Genetic determinants of endophytism in the Arabidopsis root mycobiome.</title>
        <authorList>
            <person name="Mesny F."/>
            <person name="Miyauchi S."/>
            <person name="Thiergart T."/>
            <person name="Pickel B."/>
            <person name="Atanasova L."/>
            <person name="Karlsson M."/>
            <person name="Huettel B."/>
            <person name="Barry K.W."/>
            <person name="Haridas S."/>
            <person name="Chen C."/>
            <person name="Bauer D."/>
            <person name="Andreopoulos W."/>
            <person name="Pangilinan J."/>
            <person name="LaButti K."/>
            <person name="Riley R."/>
            <person name="Lipzen A."/>
            <person name="Clum A."/>
            <person name="Drula E."/>
            <person name="Henrissat B."/>
            <person name="Kohler A."/>
            <person name="Grigoriev I.V."/>
            <person name="Martin F.M."/>
            <person name="Hacquard S."/>
        </authorList>
    </citation>
    <scope>NUCLEOTIDE SEQUENCE</scope>
    <source>
        <strain evidence="2">MPI-SDFR-AT-0120</strain>
    </source>
</reference>
<dbReference type="InterPro" id="IPR052897">
    <property type="entry name" value="Sec-Metab_Biosynth_Hydrolase"/>
</dbReference>
<dbReference type="GO" id="GO:0016787">
    <property type="term" value="F:hydrolase activity"/>
    <property type="evidence" value="ECO:0007669"/>
    <property type="project" value="UniProtKB-KW"/>
</dbReference>
<accession>A0A8K0RB77</accession>
<comment type="caution">
    <text evidence="2">The sequence shown here is derived from an EMBL/GenBank/DDBJ whole genome shotgun (WGS) entry which is preliminary data.</text>
</comment>
<keyword evidence="3" id="KW-1185">Reference proteome</keyword>